<organism evidence="2 3">
    <name type="scientific">Mucuna pruriens</name>
    <name type="common">Velvet bean</name>
    <name type="synonym">Dolichos pruriens</name>
    <dbReference type="NCBI Taxonomy" id="157652"/>
    <lineage>
        <taxon>Eukaryota</taxon>
        <taxon>Viridiplantae</taxon>
        <taxon>Streptophyta</taxon>
        <taxon>Embryophyta</taxon>
        <taxon>Tracheophyta</taxon>
        <taxon>Spermatophyta</taxon>
        <taxon>Magnoliopsida</taxon>
        <taxon>eudicotyledons</taxon>
        <taxon>Gunneridae</taxon>
        <taxon>Pentapetalae</taxon>
        <taxon>rosids</taxon>
        <taxon>fabids</taxon>
        <taxon>Fabales</taxon>
        <taxon>Fabaceae</taxon>
        <taxon>Papilionoideae</taxon>
        <taxon>50 kb inversion clade</taxon>
        <taxon>NPAAA clade</taxon>
        <taxon>indigoferoid/millettioid clade</taxon>
        <taxon>Phaseoleae</taxon>
        <taxon>Mucuna</taxon>
    </lineage>
</organism>
<proteinExistence type="predicted"/>
<name>A0A371FXU8_MUCPR</name>
<evidence type="ECO:0000313" key="2">
    <source>
        <dbReference type="EMBL" id="RDX83101.1"/>
    </source>
</evidence>
<accession>A0A371FXU8</accession>
<dbReference type="AlphaFoldDB" id="A0A371FXU8"/>
<gene>
    <name evidence="2" type="ORF">CR513_36017</name>
</gene>
<feature type="non-terminal residue" evidence="2">
    <location>
        <position position="1"/>
    </location>
</feature>
<protein>
    <submittedName>
        <fullName evidence="2">Uncharacterized protein</fullName>
    </submittedName>
</protein>
<dbReference type="EMBL" id="QJKJ01007457">
    <property type="protein sequence ID" value="RDX83101.1"/>
    <property type="molecule type" value="Genomic_DNA"/>
</dbReference>
<evidence type="ECO:0000256" key="1">
    <source>
        <dbReference type="SAM" id="Coils"/>
    </source>
</evidence>
<dbReference type="Proteomes" id="UP000257109">
    <property type="component" value="Unassembled WGS sequence"/>
</dbReference>
<comment type="caution">
    <text evidence="2">The sequence shown here is derived from an EMBL/GenBank/DDBJ whole genome shotgun (WGS) entry which is preliminary data.</text>
</comment>
<keyword evidence="1" id="KW-0175">Coiled coil</keyword>
<sequence>MCAKRVERDQATIEKEQLKEAMSTLKEREVERERQFLRLQEKMHLLEEELVRSKLSKEHLVDQRCESIFELVKARGAAANAAATERTISYAPGFTPQPYGMPQGWNANMKDQ</sequence>
<dbReference type="OrthoDB" id="1459749at2759"/>
<evidence type="ECO:0000313" key="3">
    <source>
        <dbReference type="Proteomes" id="UP000257109"/>
    </source>
</evidence>
<keyword evidence="3" id="KW-1185">Reference proteome</keyword>
<reference evidence="2" key="1">
    <citation type="submission" date="2018-05" db="EMBL/GenBank/DDBJ databases">
        <title>Draft genome of Mucuna pruriens seed.</title>
        <authorList>
            <person name="Nnadi N.E."/>
            <person name="Vos R."/>
            <person name="Hasami M.H."/>
            <person name="Devisetty U.K."/>
            <person name="Aguiy J.C."/>
        </authorList>
    </citation>
    <scope>NUCLEOTIDE SEQUENCE [LARGE SCALE GENOMIC DNA]</scope>
    <source>
        <strain evidence="2">JCA_2017</strain>
    </source>
</reference>
<feature type="coiled-coil region" evidence="1">
    <location>
        <begin position="8"/>
        <end position="35"/>
    </location>
</feature>